<dbReference type="OrthoDB" id="419537at2759"/>
<dbReference type="RefSeq" id="XP_034010653.1">
    <property type="nucleotide sequence ID" value="XM_034157460.1"/>
</dbReference>
<evidence type="ECO:0000256" key="8">
    <source>
        <dbReference type="RuleBase" id="RU362007"/>
    </source>
</evidence>
<dbReference type="EMBL" id="SWFT01000137">
    <property type="protein sequence ID" value="KAA8898728.1"/>
    <property type="molecule type" value="Genomic_DNA"/>
</dbReference>
<gene>
    <name evidence="11" type="ORF">DIURU_004572</name>
</gene>
<evidence type="ECO:0000256" key="4">
    <source>
        <dbReference type="ARBA" id="ARBA00022741"/>
    </source>
</evidence>
<dbReference type="Proteomes" id="UP000449547">
    <property type="component" value="Unassembled WGS sequence"/>
</dbReference>
<dbReference type="PANTHER" id="PTHR19443:SF30">
    <property type="entry name" value="GLUCOKINASE-1-RELATED"/>
    <property type="match status" value="1"/>
</dbReference>
<dbReference type="GO" id="GO:0004340">
    <property type="term" value="F:glucokinase activity"/>
    <property type="evidence" value="ECO:0007669"/>
    <property type="project" value="TreeGrafter"/>
</dbReference>
<dbReference type="GO" id="GO:0001678">
    <property type="term" value="P:intracellular glucose homeostasis"/>
    <property type="evidence" value="ECO:0007669"/>
    <property type="project" value="InterPro"/>
</dbReference>
<dbReference type="Gene3D" id="3.40.367.20">
    <property type="match status" value="1"/>
</dbReference>
<evidence type="ECO:0000256" key="1">
    <source>
        <dbReference type="ARBA" id="ARBA00004888"/>
    </source>
</evidence>
<comment type="similarity">
    <text evidence="2 8">Belongs to the hexokinase family.</text>
</comment>
<reference evidence="11 12" key="1">
    <citation type="submission" date="2019-07" db="EMBL/GenBank/DDBJ databases">
        <title>Genome assembly of two rare yeast pathogens: Diutina rugosa and Trichomonascus ciferrii.</title>
        <authorList>
            <person name="Mixao V."/>
            <person name="Saus E."/>
            <person name="Hansen A."/>
            <person name="Lass-Flor C."/>
            <person name="Gabaldon T."/>
        </authorList>
    </citation>
    <scope>NUCLEOTIDE SEQUENCE [LARGE SCALE GENOMIC DNA]</scope>
    <source>
        <strain evidence="11 12">CBS 613</strain>
    </source>
</reference>
<keyword evidence="6 8" id="KW-0067">ATP-binding</keyword>
<evidence type="ECO:0000256" key="2">
    <source>
        <dbReference type="ARBA" id="ARBA00009225"/>
    </source>
</evidence>
<dbReference type="GO" id="GO:0008865">
    <property type="term" value="F:fructokinase activity"/>
    <property type="evidence" value="ECO:0007669"/>
    <property type="project" value="TreeGrafter"/>
</dbReference>
<dbReference type="GO" id="GO:0005829">
    <property type="term" value="C:cytosol"/>
    <property type="evidence" value="ECO:0007669"/>
    <property type="project" value="TreeGrafter"/>
</dbReference>
<dbReference type="InterPro" id="IPR001312">
    <property type="entry name" value="Hexokinase"/>
</dbReference>
<comment type="pathway">
    <text evidence="1">Carbohydrate degradation; glycolysis; D-glyceraldehyde 3-phosphate and glycerone phosphate from D-glucose: step 1/4.</text>
</comment>
<dbReference type="SUPFAM" id="SSF53067">
    <property type="entry name" value="Actin-like ATPase domain"/>
    <property type="match status" value="2"/>
</dbReference>
<dbReference type="EC" id="2.7.1.-" evidence="8"/>
<dbReference type="InterPro" id="IPR043129">
    <property type="entry name" value="ATPase_NBD"/>
</dbReference>
<comment type="caution">
    <text evidence="11">The sequence shown here is derived from an EMBL/GenBank/DDBJ whole genome shotgun (WGS) entry which is preliminary data.</text>
</comment>
<protein>
    <recommendedName>
        <fullName evidence="8">Phosphotransferase</fullName>
        <ecNumber evidence="8">2.7.1.-</ecNumber>
    </recommendedName>
</protein>
<keyword evidence="12" id="KW-1185">Reference proteome</keyword>
<evidence type="ECO:0000259" key="9">
    <source>
        <dbReference type="Pfam" id="PF00349"/>
    </source>
</evidence>
<dbReference type="PANTHER" id="PTHR19443">
    <property type="entry name" value="HEXOKINASE"/>
    <property type="match status" value="1"/>
</dbReference>
<dbReference type="PRINTS" id="PR00475">
    <property type="entry name" value="HEXOKINASE"/>
</dbReference>
<organism evidence="11 12">
    <name type="scientific">Diutina rugosa</name>
    <name type="common">Yeast</name>
    <name type="synonym">Candida rugosa</name>
    <dbReference type="NCBI Taxonomy" id="5481"/>
    <lineage>
        <taxon>Eukaryota</taxon>
        <taxon>Fungi</taxon>
        <taxon>Dikarya</taxon>
        <taxon>Ascomycota</taxon>
        <taxon>Saccharomycotina</taxon>
        <taxon>Pichiomycetes</taxon>
        <taxon>Debaryomycetaceae</taxon>
        <taxon>Diutina</taxon>
    </lineage>
</organism>
<sequence length="470" mass="52086">MNSQLQACIDQVEKDYAVDKKLLCDAFDAFIKSMDEGLTSKEQKRECMPMIPTFVSRIPTGKENGLYLAGDLGGTNFRVCSVRLNGDHTFSLTQSKSRIPSELMKGNQGLELFRYLAKKVSAFLNEHHAEYSCATDGRLKLGFTFSFPVNQQALDKGTLLRWTKGFDLPNVVGKDIVELFQLQLDELDAPVDVVALANDTVGTLLSRAYSNDISKSNAHTVIGCIFGTGTNGAYFESADKIKKIDVPGNGMVINTEWGSFDNTLQVLPSNRFDTIVDSETANKGYHRFEKRISGMFLGELLRVTLKCLADDGQLFAKLKEERGGSLPHRLEEPWQLDSQVLSYLEIDDSTELRMSGLILENELRLTTTFEERLAIRAITRAISKRAGLLSSIPIAAIVSRVKDRYKDDDRDFEVGCDGSVVEFYPGFQDRVYEGLGMIDALKGLNKKVYLRIAKDGSGVGAALCASTVDN</sequence>
<dbReference type="GeneID" id="54783223"/>
<dbReference type="GO" id="GO:0005536">
    <property type="term" value="F:D-glucose binding"/>
    <property type="evidence" value="ECO:0007669"/>
    <property type="project" value="InterPro"/>
</dbReference>
<feature type="domain" description="Hexokinase N-terminal" evidence="9">
    <location>
        <begin position="9"/>
        <end position="209"/>
    </location>
</feature>
<dbReference type="GO" id="GO:0006006">
    <property type="term" value="P:glucose metabolic process"/>
    <property type="evidence" value="ECO:0007669"/>
    <property type="project" value="TreeGrafter"/>
</dbReference>
<accession>A0A642UL11</accession>
<dbReference type="AlphaFoldDB" id="A0A642UL11"/>
<dbReference type="GO" id="GO:0005739">
    <property type="term" value="C:mitochondrion"/>
    <property type="evidence" value="ECO:0007669"/>
    <property type="project" value="TreeGrafter"/>
</dbReference>
<proteinExistence type="inferred from homology"/>
<evidence type="ECO:0000256" key="7">
    <source>
        <dbReference type="ARBA" id="ARBA00023152"/>
    </source>
</evidence>
<evidence type="ECO:0000313" key="11">
    <source>
        <dbReference type="EMBL" id="KAA8898728.1"/>
    </source>
</evidence>
<dbReference type="InterPro" id="IPR019807">
    <property type="entry name" value="Hexokinase_BS"/>
</dbReference>
<evidence type="ECO:0000256" key="5">
    <source>
        <dbReference type="ARBA" id="ARBA00022777"/>
    </source>
</evidence>
<dbReference type="Pfam" id="PF03727">
    <property type="entry name" value="Hexokinase_2"/>
    <property type="match status" value="1"/>
</dbReference>
<dbReference type="GO" id="GO:0005524">
    <property type="term" value="F:ATP binding"/>
    <property type="evidence" value="ECO:0007669"/>
    <property type="project" value="UniProtKB-UniRule"/>
</dbReference>
<dbReference type="VEuPathDB" id="FungiDB:DIURU_004572"/>
<keyword evidence="7 8" id="KW-0324">Glycolysis</keyword>
<keyword evidence="4 8" id="KW-0547">Nucleotide-binding</keyword>
<dbReference type="Pfam" id="PF00349">
    <property type="entry name" value="Hexokinase_1"/>
    <property type="match status" value="1"/>
</dbReference>
<keyword evidence="3 8" id="KW-0808">Transferase</keyword>
<feature type="domain" description="Hexokinase C-terminal" evidence="10">
    <location>
        <begin position="222"/>
        <end position="466"/>
    </location>
</feature>
<evidence type="ECO:0000256" key="6">
    <source>
        <dbReference type="ARBA" id="ARBA00022840"/>
    </source>
</evidence>
<dbReference type="InterPro" id="IPR022672">
    <property type="entry name" value="Hexokinase_N"/>
</dbReference>
<evidence type="ECO:0000259" key="10">
    <source>
        <dbReference type="Pfam" id="PF03727"/>
    </source>
</evidence>
<keyword evidence="5 8" id="KW-0418">Kinase</keyword>
<dbReference type="InterPro" id="IPR022673">
    <property type="entry name" value="Hexokinase_C"/>
</dbReference>
<dbReference type="FunFam" id="3.30.420.40:FF:000034">
    <property type="entry name" value="Phosphotransferase"/>
    <property type="match status" value="1"/>
</dbReference>
<dbReference type="PROSITE" id="PS00378">
    <property type="entry name" value="HEXOKINASE_1"/>
    <property type="match status" value="1"/>
</dbReference>
<dbReference type="PROSITE" id="PS51748">
    <property type="entry name" value="HEXOKINASE_2"/>
    <property type="match status" value="1"/>
</dbReference>
<dbReference type="OMA" id="YPNFEGY"/>
<evidence type="ECO:0000256" key="3">
    <source>
        <dbReference type="ARBA" id="ARBA00022679"/>
    </source>
</evidence>
<dbReference type="UniPathway" id="UPA00109">
    <property type="reaction ID" value="UER00180"/>
</dbReference>
<evidence type="ECO:0000313" key="12">
    <source>
        <dbReference type="Proteomes" id="UP000449547"/>
    </source>
</evidence>
<name>A0A642UL11_DIURU</name>
<dbReference type="Gene3D" id="3.30.420.40">
    <property type="match status" value="1"/>
</dbReference>
<dbReference type="GO" id="GO:0006096">
    <property type="term" value="P:glycolytic process"/>
    <property type="evidence" value="ECO:0007669"/>
    <property type="project" value="UniProtKB-UniPathway"/>
</dbReference>